<accession>A0A7J6KVH9</accession>
<dbReference type="PANTHER" id="PTHR10983:SF16">
    <property type="entry name" value="LYSOCARDIOLIPIN ACYLTRANSFERASE 1"/>
    <property type="match status" value="1"/>
</dbReference>
<dbReference type="InterPro" id="IPR032098">
    <property type="entry name" value="Acyltransf_C"/>
</dbReference>
<dbReference type="AlphaFoldDB" id="A0A7J6KVH9"/>
<dbReference type="GO" id="GO:0016746">
    <property type="term" value="F:acyltransferase activity"/>
    <property type="evidence" value="ECO:0007669"/>
    <property type="project" value="UniProtKB-KW"/>
</dbReference>
<dbReference type="OrthoDB" id="390351at2759"/>
<comment type="caution">
    <text evidence="5">The sequence shown here is derived from an EMBL/GenBank/DDBJ whole genome shotgun (WGS) entry which is preliminary data.</text>
</comment>
<dbReference type="EMBL" id="JAAPAO010001082">
    <property type="protein sequence ID" value="KAF4651325.1"/>
    <property type="molecule type" value="Genomic_DNA"/>
</dbReference>
<protein>
    <recommendedName>
        <fullName evidence="4">Acyltransferase C-terminal domain-containing protein</fullName>
    </recommendedName>
</protein>
<dbReference type="GO" id="GO:0012505">
    <property type="term" value="C:endomembrane system"/>
    <property type="evidence" value="ECO:0007669"/>
    <property type="project" value="TreeGrafter"/>
</dbReference>
<evidence type="ECO:0000256" key="1">
    <source>
        <dbReference type="ARBA" id="ARBA00008655"/>
    </source>
</evidence>
<evidence type="ECO:0000259" key="4">
    <source>
        <dbReference type="Pfam" id="PF16076"/>
    </source>
</evidence>
<gene>
    <name evidence="5" type="ORF">FOL47_000486</name>
</gene>
<evidence type="ECO:0000313" key="5">
    <source>
        <dbReference type="EMBL" id="KAF4651325.1"/>
    </source>
</evidence>
<dbReference type="Pfam" id="PF16076">
    <property type="entry name" value="Acyltransf_C"/>
    <property type="match status" value="1"/>
</dbReference>
<keyword evidence="6" id="KW-1185">Reference proteome</keyword>
<name>A0A7J6KVH9_PERCH</name>
<feature type="domain" description="Acyltransferase C-terminal" evidence="4">
    <location>
        <begin position="120"/>
        <end position="172"/>
    </location>
</feature>
<keyword evidence="3" id="KW-0012">Acyltransferase</keyword>
<organism evidence="5 6">
    <name type="scientific">Perkinsus chesapeaki</name>
    <name type="common">Clam parasite</name>
    <name type="synonym">Perkinsus andrewsi</name>
    <dbReference type="NCBI Taxonomy" id="330153"/>
    <lineage>
        <taxon>Eukaryota</taxon>
        <taxon>Sar</taxon>
        <taxon>Alveolata</taxon>
        <taxon>Perkinsozoa</taxon>
        <taxon>Perkinsea</taxon>
        <taxon>Perkinsida</taxon>
        <taxon>Perkinsidae</taxon>
        <taxon>Perkinsus</taxon>
    </lineage>
</organism>
<dbReference type="Proteomes" id="UP000591131">
    <property type="component" value="Unassembled WGS sequence"/>
</dbReference>
<reference evidence="5 6" key="1">
    <citation type="submission" date="2020-04" db="EMBL/GenBank/DDBJ databases">
        <title>Perkinsus chesapeaki whole genome sequence.</title>
        <authorList>
            <person name="Bogema D.R."/>
        </authorList>
    </citation>
    <scope>NUCLEOTIDE SEQUENCE [LARGE SCALE GENOMIC DNA]</scope>
    <source>
        <strain evidence="5">ATCC PRA-425</strain>
    </source>
</reference>
<dbReference type="CDD" id="cd07990">
    <property type="entry name" value="LPLAT_LCLAT1-like"/>
    <property type="match status" value="1"/>
</dbReference>
<feature type="non-terminal residue" evidence="5">
    <location>
        <position position="720"/>
    </location>
</feature>
<comment type="similarity">
    <text evidence="1">Belongs to the 1-acyl-sn-glycerol-3-phosphate acyltransferase family.</text>
</comment>
<evidence type="ECO:0000256" key="2">
    <source>
        <dbReference type="ARBA" id="ARBA00022679"/>
    </source>
</evidence>
<proteinExistence type="inferred from homology"/>
<evidence type="ECO:0000313" key="6">
    <source>
        <dbReference type="Proteomes" id="UP000591131"/>
    </source>
</evidence>
<evidence type="ECO:0000256" key="3">
    <source>
        <dbReference type="ARBA" id="ARBA00023315"/>
    </source>
</evidence>
<dbReference type="PANTHER" id="PTHR10983">
    <property type="entry name" value="1-ACYLGLYCEROL-3-PHOSPHATE ACYLTRANSFERASE-RELATED"/>
    <property type="match status" value="1"/>
</dbReference>
<keyword evidence="2" id="KW-0808">Transferase</keyword>
<sequence length="720" mass="81456">DSLRFIPFLGWSWACADYPFLTRQWEKDKKSLLKSFEGLRQYSSSYLLTIFAEGTRMTTAKLRKSQEFAKSKGWNVLKNVLLPKTKGFTASVNSLGDQLDCIFDATLASPPGLEPTLGSVITGRPSELHVLLERIPISSLPLEDDAKLDKWLRGRWSVKDDNITKFLSNGSAGFPGFPRVDTFKRRIFPRGGFLVMMIAKQVHLGRGLCTVATVPKIQSMEEILSHFNSNSDMTAAGLEEALKGLGRGVNREESGMMIQDTRFRRLLEKVGSQTSELDARSLGKMCSALSALPVSSTPEIMEVCQKITAAAFKKREEFKPTALASLAFGLASRGSRDPNLIEMIKEDTLAQIEDFSPSELCLILEAQRRWGVHDRDLTENAIERLTDEIDRPQFVYVICGRAVELETAARAPSFHRFTVIDAVNTLKMLSGLGLARGLLLRRLSSLVHDQLPQFSSSQLVIILKSLAKLRFLSTMQIEGILLSLGDIDESSLKTPKQVSDVLFALTSSEYHMQDELRDNLIEHFRKLREVHGRIQLKALVDMAWSLSAMSTESDLLLLNVAQEIYTSPAPRNRDILGKMIEVSNEVSGKVQVPDSWRTAFENAQRMEIERSEKSRLHFELLDALQTLKGSRGLESRLHIVRNYRIGDYVVDFFDDATRLVIELDTLNRPTPLFLKHRHLRSHHNCKTIAIDYWTWRRRNRTAEDQTVFLRTLVKEAIDIN</sequence>